<organism evidence="2 3">
    <name type="scientific">Phytophthora oleae</name>
    <dbReference type="NCBI Taxonomy" id="2107226"/>
    <lineage>
        <taxon>Eukaryota</taxon>
        <taxon>Sar</taxon>
        <taxon>Stramenopiles</taxon>
        <taxon>Oomycota</taxon>
        <taxon>Peronosporomycetes</taxon>
        <taxon>Peronosporales</taxon>
        <taxon>Peronosporaceae</taxon>
        <taxon>Phytophthora</taxon>
    </lineage>
</organism>
<feature type="region of interest" description="Disordered" evidence="1">
    <location>
        <begin position="79"/>
        <end position="222"/>
    </location>
</feature>
<name>A0ABD3FH79_9STRA</name>
<reference evidence="2 3" key="1">
    <citation type="submission" date="2024-09" db="EMBL/GenBank/DDBJ databases">
        <title>Genome sequencing and assembly of Phytophthora oleae, isolate VK10A, causative agent of rot of olive drupes.</title>
        <authorList>
            <person name="Conti Taguali S."/>
            <person name="Riolo M."/>
            <person name="La Spada F."/>
            <person name="Cacciola S.O."/>
            <person name="Dionisio G."/>
        </authorList>
    </citation>
    <scope>NUCLEOTIDE SEQUENCE [LARGE SCALE GENOMIC DNA]</scope>
    <source>
        <strain evidence="2 3">VK10A</strain>
    </source>
</reference>
<dbReference type="Proteomes" id="UP001632037">
    <property type="component" value="Unassembled WGS sequence"/>
</dbReference>
<gene>
    <name evidence="2" type="ORF">V7S43_008536</name>
</gene>
<comment type="caution">
    <text evidence="2">The sequence shown here is derived from an EMBL/GenBank/DDBJ whole genome shotgun (WGS) entry which is preliminary data.</text>
</comment>
<feature type="compositionally biased region" description="Basic and acidic residues" evidence="1">
    <location>
        <begin position="169"/>
        <end position="178"/>
    </location>
</feature>
<keyword evidence="3" id="KW-1185">Reference proteome</keyword>
<dbReference type="EMBL" id="JBIMZQ010000017">
    <property type="protein sequence ID" value="KAL3666285.1"/>
    <property type="molecule type" value="Genomic_DNA"/>
</dbReference>
<feature type="compositionally biased region" description="Basic and acidic residues" evidence="1">
    <location>
        <begin position="134"/>
        <end position="156"/>
    </location>
</feature>
<sequence length="222" mass="24461">MGQPTESPTNATATLSSSPLAWDGKCQSCRKLMSRCVCFQESENDVGPLTNAATQVTADVAETRPLWNALRKMHRTSAGARLTLVQPPTSSHPSSKEHHRKRSEALPPLSAPTSSSRHLHRRSDARLPQSSRRGSREPRRESTAERPSTSRKDRLQRAGIGISSSSHSLKKDVKDEGIMRAVRSTSSIDKHKGVSVSRPKEKLSYGPEEGSDDENDETVWEL</sequence>
<evidence type="ECO:0000313" key="3">
    <source>
        <dbReference type="Proteomes" id="UP001632037"/>
    </source>
</evidence>
<evidence type="ECO:0000256" key="1">
    <source>
        <dbReference type="SAM" id="MobiDB-lite"/>
    </source>
</evidence>
<evidence type="ECO:0000313" key="2">
    <source>
        <dbReference type="EMBL" id="KAL3666285.1"/>
    </source>
</evidence>
<dbReference type="AlphaFoldDB" id="A0ABD3FH79"/>
<feature type="compositionally biased region" description="Acidic residues" evidence="1">
    <location>
        <begin position="209"/>
        <end position="222"/>
    </location>
</feature>
<feature type="compositionally biased region" description="Basic and acidic residues" evidence="1">
    <location>
        <begin position="188"/>
        <end position="203"/>
    </location>
</feature>
<protein>
    <submittedName>
        <fullName evidence="2">Uncharacterized protein</fullName>
    </submittedName>
</protein>
<accession>A0ABD3FH79</accession>
<proteinExistence type="predicted"/>
<feature type="compositionally biased region" description="Low complexity" evidence="1">
    <location>
        <begin position="105"/>
        <end position="116"/>
    </location>
</feature>